<evidence type="ECO:0000256" key="2">
    <source>
        <dbReference type="SAM" id="Phobius"/>
    </source>
</evidence>
<keyword evidence="2" id="KW-1133">Transmembrane helix</keyword>
<reference evidence="3" key="1">
    <citation type="submission" date="2019-08" db="EMBL/GenBank/DDBJ databases">
        <authorList>
            <person name="Kucharzyk K."/>
            <person name="Murdoch R.W."/>
            <person name="Higgins S."/>
            <person name="Loffler F."/>
        </authorList>
    </citation>
    <scope>NUCLEOTIDE SEQUENCE</scope>
</reference>
<feature type="region of interest" description="Disordered" evidence="1">
    <location>
        <begin position="26"/>
        <end position="52"/>
    </location>
</feature>
<keyword evidence="2" id="KW-0812">Transmembrane</keyword>
<keyword evidence="2" id="KW-0472">Membrane</keyword>
<sequence>MARKTRQILRMWNQPGMIETIQKVNLRTNREDKSRRQMQRTNPEANHTIHADHSKAPGLITISPGALLWSGIYFLWGLGQ</sequence>
<evidence type="ECO:0000256" key="1">
    <source>
        <dbReference type="SAM" id="MobiDB-lite"/>
    </source>
</evidence>
<name>A0A645IUL7_9ZZZZ</name>
<comment type="caution">
    <text evidence="3">The sequence shown here is derived from an EMBL/GenBank/DDBJ whole genome shotgun (WGS) entry which is preliminary data.</text>
</comment>
<gene>
    <name evidence="3" type="ORF">SDC9_202251</name>
</gene>
<protein>
    <submittedName>
        <fullName evidence="3">Uncharacterized protein</fullName>
    </submittedName>
</protein>
<evidence type="ECO:0000313" key="3">
    <source>
        <dbReference type="EMBL" id="MPN54580.1"/>
    </source>
</evidence>
<accession>A0A645IUL7</accession>
<dbReference type="EMBL" id="VSSQ01122939">
    <property type="protein sequence ID" value="MPN54580.1"/>
    <property type="molecule type" value="Genomic_DNA"/>
</dbReference>
<dbReference type="AlphaFoldDB" id="A0A645IUL7"/>
<organism evidence="3">
    <name type="scientific">bioreactor metagenome</name>
    <dbReference type="NCBI Taxonomy" id="1076179"/>
    <lineage>
        <taxon>unclassified sequences</taxon>
        <taxon>metagenomes</taxon>
        <taxon>ecological metagenomes</taxon>
    </lineage>
</organism>
<feature type="transmembrane region" description="Helical" evidence="2">
    <location>
        <begin position="56"/>
        <end position="76"/>
    </location>
</feature>
<proteinExistence type="predicted"/>